<dbReference type="InterPro" id="IPR001173">
    <property type="entry name" value="Glyco_trans_2-like"/>
</dbReference>
<keyword evidence="6" id="KW-1185">Reference proteome</keyword>
<reference evidence="5 6" key="1">
    <citation type="submission" date="2019-02" db="EMBL/GenBank/DDBJ databases">
        <title>Bacterial novel species Emticicia sp. 17J42-9 isolated from soil.</title>
        <authorList>
            <person name="Jung H.-Y."/>
        </authorList>
    </citation>
    <scope>NUCLEOTIDE SEQUENCE [LARGE SCALE GENOMIC DNA]</scope>
    <source>
        <strain evidence="5 6">17J42-9</strain>
    </source>
</reference>
<evidence type="ECO:0000313" key="6">
    <source>
        <dbReference type="Proteomes" id="UP000293162"/>
    </source>
</evidence>
<dbReference type="InterPro" id="IPR029044">
    <property type="entry name" value="Nucleotide-diphossugar_trans"/>
</dbReference>
<gene>
    <name evidence="5" type="ORF">EWM59_20605</name>
</gene>
<dbReference type="Pfam" id="PF00535">
    <property type="entry name" value="Glycos_transf_2"/>
    <property type="match status" value="1"/>
</dbReference>
<dbReference type="OrthoDB" id="9771846at2"/>
<proteinExistence type="inferred from homology"/>
<comment type="caution">
    <text evidence="5">The sequence shown here is derived from an EMBL/GenBank/DDBJ whole genome shotgun (WGS) entry which is preliminary data.</text>
</comment>
<dbReference type="Proteomes" id="UP000293162">
    <property type="component" value="Unassembled WGS sequence"/>
</dbReference>
<dbReference type="Gene3D" id="3.90.550.10">
    <property type="entry name" value="Spore Coat Polysaccharide Biosynthesis Protein SpsA, Chain A"/>
    <property type="match status" value="1"/>
</dbReference>
<name>A0A4Q5LVL4_9BACT</name>
<comment type="similarity">
    <text evidence="1">Belongs to the glycosyltransferase 2 family.</text>
</comment>
<sequence length="272" mass="31248">MKEIAILMTCYNRVEKTINCLRALYNCYMPNGYSIEVFLVDDGSTDGTSAQVKELYSSVNIVQGTGSLYWNRGMYLAWKTAIDKKNYDYYLWLNDDTILFPHAINELILCTNNENILTCGAICFPSTKEFTYGGRSIKGEKIIPNGEIQNCYMINGNCVLISNKIVSYVGLLDPIYPHAIGDFEYGLRALKSGFEIITTRTYVGECENHSTLPQWCYSYVPFLKRLKSLYSPLGNSHPKYFFIFEKKYFGFFTALKHFISIHLRVLVPSLWK</sequence>
<accession>A0A4Q5LVL4</accession>
<organism evidence="5 6">
    <name type="scientific">Emticicia agri</name>
    <dbReference type="NCBI Taxonomy" id="2492393"/>
    <lineage>
        <taxon>Bacteria</taxon>
        <taxon>Pseudomonadati</taxon>
        <taxon>Bacteroidota</taxon>
        <taxon>Cytophagia</taxon>
        <taxon>Cytophagales</taxon>
        <taxon>Leadbetterellaceae</taxon>
        <taxon>Emticicia</taxon>
    </lineage>
</organism>
<evidence type="ECO:0000256" key="1">
    <source>
        <dbReference type="ARBA" id="ARBA00006739"/>
    </source>
</evidence>
<keyword evidence="2" id="KW-0328">Glycosyltransferase</keyword>
<protein>
    <submittedName>
        <fullName evidence="5">Glycosyltransferase family 2 protein</fullName>
    </submittedName>
</protein>
<dbReference type="CDD" id="cd00761">
    <property type="entry name" value="Glyco_tranf_GTA_type"/>
    <property type="match status" value="1"/>
</dbReference>
<dbReference type="AlphaFoldDB" id="A0A4Q5LVL4"/>
<dbReference type="PANTHER" id="PTHR43179:SF12">
    <property type="entry name" value="GALACTOFURANOSYLTRANSFERASE GLFT2"/>
    <property type="match status" value="1"/>
</dbReference>
<dbReference type="RefSeq" id="WP_130023143.1">
    <property type="nucleotide sequence ID" value="NZ_SEWF01000038.1"/>
</dbReference>
<feature type="domain" description="Glycosyltransferase 2-like" evidence="4">
    <location>
        <begin position="6"/>
        <end position="163"/>
    </location>
</feature>
<dbReference type="SUPFAM" id="SSF53448">
    <property type="entry name" value="Nucleotide-diphospho-sugar transferases"/>
    <property type="match status" value="1"/>
</dbReference>
<dbReference type="EMBL" id="SEWF01000038">
    <property type="protein sequence ID" value="RYU93722.1"/>
    <property type="molecule type" value="Genomic_DNA"/>
</dbReference>
<evidence type="ECO:0000259" key="4">
    <source>
        <dbReference type="Pfam" id="PF00535"/>
    </source>
</evidence>
<evidence type="ECO:0000256" key="2">
    <source>
        <dbReference type="ARBA" id="ARBA00022676"/>
    </source>
</evidence>
<evidence type="ECO:0000256" key="3">
    <source>
        <dbReference type="ARBA" id="ARBA00022679"/>
    </source>
</evidence>
<dbReference type="PANTHER" id="PTHR43179">
    <property type="entry name" value="RHAMNOSYLTRANSFERASE WBBL"/>
    <property type="match status" value="1"/>
</dbReference>
<dbReference type="GO" id="GO:0016757">
    <property type="term" value="F:glycosyltransferase activity"/>
    <property type="evidence" value="ECO:0007669"/>
    <property type="project" value="UniProtKB-KW"/>
</dbReference>
<evidence type="ECO:0000313" key="5">
    <source>
        <dbReference type="EMBL" id="RYU93722.1"/>
    </source>
</evidence>
<keyword evidence="3 5" id="KW-0808">Transferase</keyword>